<comment type="caution">
    <text evidence="2">The sequence shown here is derived from an EMBL/GenBank/DDBJ whole genome shotgun (WGS) entry which is preliminary data.</text>
</comment>
<evidence type="ECO:0000256" key="1">
    <source>
        <dbReference type="SAM" id="MobiDB-lite"/>
    </source>
</evidence>
<evidence type="ECO:0000313" key="2">
    <source>
        <dbReference type="EMBL" id="RKG90925.1"/>
    </source>
</evidence>
<name>A0A3A8J5Z5_9BACT</name>
<sequence>MLGHVFGMYQSLEDRSNEQLAVDLACSPETLNLLALCIRPEGEAFLDQVKDICRRFEVKPSALVTVLRRVEVMEALEEDSSNESGMRTLQIAARDRSRNREPKP</sequence>
<dbReference type="Proteomes" id="UP000268094">
    <property type="component" value="Unassembled WGS sequence"/>
</dbReference>
<dbReference type="AlphaFoldDB" id="A0A3A8J5Z5"/>
<feature type="region of interest" description="Disordered" evidence="1">
    <location>
        <begin position="77"/>
        <end position="104"/>
    </location>
</feature>
<organism evidence="2 3">
    <name type="scientific">Corallococcus terminator</name>
    <dbReference type="NCBI Taxonomy" id="2316733"/>
    <lineage>
        <taxon>Bacteria</taxon>
        <taxon>Pseudomonadati</taxon>
        <taxon>Myxococcota</taxon>
        <taxon>Myxococcia</taxon>
        <taxon>Myxococcales</taxon>
        <taxon>Cystobacterineae</taxon>
        <taxon>Myxococcaceae</taxon>
        <taxon>Corallococcus</taxon>
    </lineage>
</organism>
<reference evidence="3" key="1">
    <citation type="submission" date="2018-09" db="EMBL/GenBank/DDBJ databases">
        <authorList>
            <person name="Livingstone P.G."/>
            <person name="Whitworth D.E."/>
        </authorList>
    </citation>
    <scope>NUCLEOTIDE SEQUENCE [LARGE SCALE GENOMIC DNA]</scope>
    <source>
        <strain evidence="3">CA054A</strain>
    </source>
</reference>
<protein>
    <submittedName>
        <fullName evidence="2">Uncharacterized protein</fullName>
    </submittedName>
</protein>
<evidence type="ECO:0000313" key="3">
    <source>
        <dbReference type="Proteomes" id="UP000268094"/>
    </source>
</evidence>
<accession>A0A3A8J5Z5</accession>
<proteinExistence type="predicted"/>
<dbReference type="EMBL" id="RAVZ01000050">
    <property type="protein sequence ID" value="RKG90925.1"/>
    <property type="molecule type" value="Genomic_DNA"/>
</dbReference>
<feature type="compositionally biased region" description="Basic and acidic residues" evidence="1">
    <location>
        <begin position="93"/>
        <end position="104"/>
    </location>
</feature>
<gene>
    <name evidence="2" type="ORF">D7V88_10300</name>
</gene>
<keyword evidence="3" id="KW-1185">Reference proteome</keyword>